<dbReference type="AlphaFoldDB" id="A0A0W4ZE39"/>
<comment type="caution">
    <text evidence="3">The sequence shown here is derived from an EMBL/GenBank/DDBJ whole genome shotgun (WGS) entry which is preliminary data.</text>
</comment>
<dbReference type="Proteomes" id="UP000053447">
    <property type="component" value="Unassembled WGS sequence"/>
</dbReference>
<dbReference type="PANTHER" id="PTHR12277">
    <property type="entry name" value="ALPHA/BETA HYDROLASE DOMAIN-CONTAINING PROTEIN"/>
    <property type="match status" value="1"/>
</dbReference>
<dbReference type="PANTHER" id="PTHR12277:SF81">
    <property type="entry name" value="PROTEIN ABHD13"/>
    <property type="match status" value="1"/>
</dbReference>
<dbReference type="STRING" id="1408657.A0A0W4ZE39"/>
<name>A0A0W4ZE39_PNEJ7</name>
<dbReference type="EMBL" id="LFWA01000017">
    <property type="protein sequence ID" value="KTW26590.1"/>
    <property type="molecule type" value="Genomic_DNA"/>
</dbReference>
<dbReference type="InterPro" id="IPR029058">
    <property type="entry name" value="AB_hydrolase_fold"/>
</dbReference>
<keyword evidence="1" id="KW-1133">Transmembrane helix</keyword>
<keyword evidence="1" id="KW-0472">Membrane</keyword>
<dbReference type="VEuPathDB" id="FungiDB:T551_03507"/>
<keyword evidence="4" id="KW-1185">Reference proteome</keyword>
<feature type="domain" description="AB hydrolase-1" evidence="2">
    <location>
        <begin position="125"/>
        <end position="234"/>
    </location>
</feature>
<sequence length="388" mass="44309">MGILNKGYYFLIGIIVSYVFFLFALTVPSIQRNVQKVTYYTQNRLDFHVYYRKQGLNHGNTNGMQVRRVNPFFLKTSDNEDIFVWHVLPHNVYYKHLSKLSELEEGDELHEFSTSLISKNPKSKLIIYFHGTACNIAARHRLSMYRLLTSFDHVHVLALDYRGFGKSSGQPSENGLIEDGVSAVRWAVEVANINPSSIFLVGQSLGTAVVIGVAEKLLTLKNPIHVGHLILIAGFSSVRSLLTSYKLGGYFPFLSPLKMYPGIRKLVLKFLYHPWDSLHRIVTFSKNSEKVGTRITFIHSKDDTHIGFHHSFELFVAAVNATITQQNETWRDLVTLTERKGEVFITSNNGRQRIMYLQVLWGDHNQIVLHDGVISRLLEESNDINLKI</sequence>
<dbReference type="OrthoDB" id="446723at2759"/>
<protein>
    <recommendedName>
        <fullName evidence="2">AB hydrolase-1 domain-containing protein</fullName>
    </recommendedName>
</protein>
<organism evidence="3 4">
    <name type="scientific">Pneumocystis jirovecii (strain RU7)</name>
    <name type="common">Human pneumocystis pneumonia agent</name>
    <dbReference type="NCBI Taxonomy" id="1408657"/>
    <lineage>
        <taxon>Eukaryota</taxon>
        <taxon>Fungi</taxon>
        <taxon>Dikarya</taxon>
        <taxon>Ascomycota</taxon>
        <taxon>Taphrinomycotina</taxon>
        <taxon>Pneumocystomycetes</taxon>
        <taxon>Pneumocystaceae</taxon>
        <taxon>Pneumocystis</taxon>
    </lineage>
</organism>
<evidence type="ECO:0000313" key="4">
    <source>
        <dbReference type="Proteomes" id="UP000053447"/>
    </source>
</evidence>
<evidence type="ECO:0000259" key="2">
    <source>
        <dbReference type="Pfam" id="PF00561"/>
    </source>
</evidence>
<gene>
    <name evidence="3" type="ORF">T551_03507</name>
</gene>
<dbReference type="InterPro" id="IPR000073">
    <property type="entry name" value="AB_hydrolase_1"/>
</dbReference>
<feature type="transmembrane region" description="Helical" evidence="1">
    <location>
        <begin position="7"/>
        <end position="27"/>
    </location>
</feature>
<proteinExistence type="predicted"/>
<accession>A0A0W4ZE39</accession>
<evidence type="ECO:0000256" key="1">
    <source>
        <dbReference type="SAM" id="Phobius"/>
    </source>
</evidence>
<keyword evidence="1" id="KW-0812">Transmembrane</keyword>
<reference evidence="4" key="1">
    <citation type="journal article" date="2016" name="Nat. Commun.">
        <title>Genome analysis of three Pneumocystis species reveals adaptation mechanisms to life exclusively in mammalian hosts.</title>
        <authorList>
            <person name="Ma L."/>
            <person name="Chen Z."/>
            <person name="Huang D.W."/>
            <person name="Kutty G."/>
            <person name="Ishihara M."/>
            <person name="Wang H."/>
            <person name="Abouelleil A."/>
            <person name="Bishop L."/>
            <person name="Davey E."/>
            <person name="Deng R."/>
            <person name="Deng X."/>
            <person name="Fan L."/>
            <person name="Fantoni G."/>
            <person name="Fitzgerald M."/>
            <person name="Gogineni E."/>
            <person name="Goldberg J.M."/>
            <person name="Handley G."/>
            <person name="Hu X."/>
            <person name="Huber C."/>
            <person name="Jiao X."/>
            <person name="Jones K."/>
            <person name="Levin J.Z."/>
            <person name="Liu Y."/>
            <person name="Macdonald P."/>
            <person name="Melnikov A."/>
            <person name="Raley C."/>
            <person name="Sassi M."/>
            <person name="Sherman B.T."/>
            <person name="Song X."/>
            <person name="Sykes S."/>
            <person name="Tran B."/>
            <person name="Walsh L."/>
            <person name="Xia Y."/>
            <person name="Yang J."/>
            <person name="Young S."/>
            <person name="Zeng Q."/>
            <person name="Zheng X."/>
            <person name="Stephens R."/>
            <person name="Nusbaum C."/>
            <person name="Birren B.W."/>
            <person name="Azadi P."/>
            <person name="Lempicki R.A."/>
            <person name="Cuomo C.A."/>
            <person name="Kovacs J.A."/>
        </authorList>
    </citation>
    <scope>NUCLEOTIDE SEQUENCE [LARGE SCALE GENOMIC DNA]</scope>
    <source>
        <strain evidence="4">RU7</strain>
    </source>
</reference>
<dbReference type="SUPFAM" id="SSF53474">
    <property type="entry name" value="alpha/beta-Hydrolases"/>
    <property type="match status" value="1"/>
</dbReference>
<dbReference type="Gene3D" id="3.40.50.1820">
    <property type="entry name" value="alpha/beta hydrolase"/>
    <property type="match status" value="1"/>
</dbReference>
<dbReference type="Pfam" id="PF00561">
    <property type="entry name" value="Abhydrolase_1"/>
    <property type="match status" value="1"/>
</dbReference>
<dbReference type="RefSeq" id="XP_018228119.1">
    <property type="nucleotide sequence ID" value="XM_018375770.1"/>
</dbReference>
<dbReference type="eggNOG" id="KOG1552">
    <property type="taxonomic scope" value="Eukaryota"/>
</dbReference>
<dbReference type="GeneID" id="28942025"/>
<evidence type="ECO:0000313" key="3">
    <source>
        <dbReference type="EMBL" id="KTW26590.1"/>
    </source>
</evidence>